<dbReference type="STRING" id="1573173.A0A166ZPU5"/>
<organism evidence="4 5">
    <name type="scientific">Colletotrichum incanum</name>
    <name type="common">Soybean anthracnose fungus</name>
    <dbReference type="NCBI Taxonomy" id="1573173"/>
    <lineage>
        <taxon>Eukaryota</taxon>
        <taxon>Fungi</taxon>
        <taxon>Dikarya</taxon>
        <taxon>Ascomycota</taxon>
        <taxon>Pezizomycotina</taxon>
        <taxon>Sordariomycetes</taxon>
        <taxon>Hypocreomycetidae</taxon>
        <taxon>Glomerellales</taxon>
        <taxon>Glomerellaceae</taxon>
        <taxon>Colletotrichum</taxon>
        <taxon>Colletotrichum spaethianum species complex</taxon>
    </lineage>
</organism>
<dbReference type="EMBL" id="LFIW01002127">
    <property type="protein sequence ID" value="KZL79200.1"/>
    <property type="molecule type" value="Genomic_DNA"/>
</dbReference>
<dbReference type="PANTHER" id="PTHR21660:SF1">
    <property type="entry name" value="ACYL-COENZYME A THIOESTERASE 13"/>
    <property type="match status" value="1"/>
</dbReference>
<dbReference type="GO" id="GO:0047617">
    <property type="term" value="F:fatty acyl-CoA hydrolase activity"/>
    <property type="evidence" value="ECO:0007669"/>
    <property type="project" value="InterPro"/>
</dbReference>
<dbReference type="InterPro" id="IPR029069">
    <property type="entry name" value="HotDog_dom_sf"/>
</dbReference>
<protein>
    <submittedName>
        <fullName evidence="4">Thioesterase family protein</fullName>
    </submittedName>
</protein>
<proteinExistence type="inferred from homology"/>
<dbReference type="InterPro" id="IPR039298">
    <property type="entry name" value="ACOT13"/>
</dbReference>
<dbReference type="Gene3D" id="3.10.129.10">
    <property type="entry name" value="Hotdog Thioesterase"/>
    <property type="match status" value="1"/>
</dbReference>
<dbReference type="SUPFAM" id="SSF54637">
    <property type="entry name" value="Thioesterase/thiol ester dehydrase-isomerase"/>
    <property type="match status" value="1"/>
</dbReference>
<dbReference type="InterPro" id="IPR006683">
    <property type="entry name" value="Thioestr_dom"/>
</dbReference>
<dbReference type="CDD" id="cd03443">
    <property type="entry name" value="PaaI_thioesterase"/>
    <property type="match status" value="1"/>
</dbReference>
<comment type="caution">
    <text evidence="4">The sequence shown here is derived from an EMBL/GenBank/DDBJ whole genome shotgun (WGS) entry which is preliminary data.</text>
</comment>
<keyword evidence="2" id="KW-0378">Hydrolase</keyword>
<name>A0A166ZPU5_COLIC</name>
<accession>A0A166ZPU5</accession>
<gene>
    <name evidence="4" type="ORF">CI238_04345</name>
</gene>
<comment type="similarity">
    <text evidence="1">Belongs to the thioesterase PaaI family.</text>
</comment>
<evidence type="ECO:0000313" key="4">
    <source>
        <dbReference type="EMBL" id="KZL79200.1"/>
    </source>
</evidence>
<keyword evidence="5" id="KW-1185">Reference proteome</keyword>
<dbReference type="Pfam" id="PF03061">
    <property type="entry name" value="4HBT"/>
    <property type="match status" value="1"/>
</dbReference>
<dbReference type="PANTHER" id="PTHR21660">
    <property type="entry name" value="THIOESTERASE SUPERFAMILY MEMBER-RELATED"/>
    <property type="match status" value="1"/>
</dbReference>
<sequence length="191" mass="21235">MAQEKAKYSKINDLSTSDLEGMMREGIRVTNNAVKSSDSRDWMDVITPHLTLYSAFFLSTTPSSPVSTSTLVPRPEVPVTTFLFTVQQEHTNRSSNLHGGCTATLFDYCTSVALYPIARTGRWQFLGVSRTLNCTYLRPVPCGTEILIECEVISVGKQLALIRGIMRHKLDGRILAVCEHNKVNNDPPSKL</sequence>
<evidence type="ECO:0000256" key="1">
    <source>
        <dbReference type="ARBA" id="ARBA00008324"/>
    </source>
</evidence>
<dbReference type="Proteomes" id="UP000076584">
    <property type="component" value="Unassembled WGS sequence"/>
</dbReference>
<dbReference type="AlphaFoldDB" id="A0A166ZPU5"/>
<reference evidence="4 5" key="1">
    <citation type="submission" date="2015-06" db="EMBL/GenBank/DDBJ databases">
        <title>Survival trade-offs in plant roots during colonization by closely related pathogenic and mutualistic fungi.</title>
        <authorList>
            <person name="Hacquard S."/>
            <person name="Kracher B."/>
            <person name="Hiruma K."/>
            <person name="Weinman A."/>
            <person name="Muench P."/>
            <person name="Garrido Oter R."/>
            <person name="Ver Loren van Themaat E."/>
            <person name="Dallerey J.-F."/>
            <person name="Damm U."/>
            <person name="Henrissat B."/>
            <person name="Lespinet O."/>
            <person name="Thon M."/>
            <person name="Kemen E."/>
            <person name="McHardy A.C."/>
            <person name="Schulze-Lefert P."/>
            <person name="O'Connell R.J."/>
        </authorList>
    </citation>
    <scope>NUCLEOTIDE SEQUENCE [LARGE SCALE GENOMIC DNA]</scope>
    <source>
        <strain evidence="4 5">MAFF 238704</strain>
    </source>
</reference>
<evidence type="ECO:0000256" key="2">
    <source>
        <dbReference type="ARBA" id="ARBA00022801"/>
    </source>
</evidence>
<evidence type="ECO:0000313" key="5">
    <source>
        <dbReference type="Proteomes" id="UP000076584"/>
    </source>
</evidence>
<evidence type="ECO:0000259" key="3">
    <source>
        <dbReference type="Pfam" id="PF03061"/>
    </source>
</evidence>
<feature type="domain" description="Thioesterase" evidence="3">
    <location>
        <begin position="96"/>
        <end position="167"/>
    </location>
</feature>